<protein>
    <recommendedName>
        <fullName evidence="1">Tudor domain-containing protein</fullName>
    </recommendedName>
</protein>
<dbReference type="Pfam" id="PF00567">
    <property type="entry name" value="TUDOR"/>
    <property type="match status" value="1"/>
</dbReference>
<dbReference type="InParanoid" id="A0A482WXB7"/>
<dbReference type="SMR" id="A0A482WXB7"/>
<dbReference type="STRING" id="195883.A0A482WXB7"/>
<dbReference type="EMBL" id="QKKF02022802">
    <property type="protein sequence ID" value="RZF38138.1"/>
    <property type="molecule type" value="Genomic_DNA"/>
</dbReference>
<dbReference type="PANTHER" id="PTHR16442:SF1">
    <property type="entry name" value="RING FINGER PROTEIN 17"/>
    <property type="match status" value="1"/>
</dbReference>
<dbReference type="Proteomes" id="UP000291343">
    <property type="component" value="Unassembled WGS sequence"/>
</dbReference>
<dbReference type="InterPro" id="IPR035437">
    <property type="entry name" value="SNase_OB-fold_sf"/>
</dbReference>
<accession>A0A482WXB7</accession>
<dbReference type="InterPro" id="IPR002999">
    <property type="entry name" value="Tudor"/>
</dbReference>
<dbReference type="FunFam" id="2.30.30.140:FF:000018">
    <property type="entry name" value="Serine/threonine-protein kinase 31"/>
    <property type="match status" value="1"/>
</dbReference>
<name>A0A482WXB7_LAOST</name>
<evidence type="ECO:0000313" key="2">
    <source>
        <dbReference type="EMBL" id="RZF38138.1"/>
    </source>
</evidence>
<sequence>MEKNKFIQMQNEMQVIAKNLPLLKNLKEKQVCCSKYQSDGNWYRGEIMQVKGSICKVKFVDYGNFDLVDINEIHEIKPEWLEIPVQGLQMTLYNLRIAPESTVKDCAAALDRLFEKMLIAKIKNRNPLHVELYTEDGKSINEDLLATPFFIEIE</sequence>
<gene>
    <name evidence="2" type="ORF">LSTR_LSTR005499</name>
</gene>
<dbReference type="SUPFAM" id="SSF63748">
    <property type="entry name" value="Tudor/PWWP/MBT"/>
    <property type="match status" value="1"/>
</dbReference>
<evidence type="ECO:0000259" key="1">
    <source>
        <dbReference type="PROSITE" id="PS50304"/>
    </source>
</evidence>
<dbReference type="OrthoDB" id="5800423at2759"/>
<dbReference type="PROSITE" id="PS50304">
    <property type="entry name" value="TUDOR"/>
    <property type="match status" value="1"/>
</dbReference>
<feature type="domain" description="Tudor" evidence="1">
    <location>
        <begin position="25"/>
        <end position="83"/>
    </location>
</feature>
<keyword evidence="3" id="KW-1185">Reference proteome</keyword>
<dbReference type="PANTHER" id="PTHR16442">
    <property type="entry name" value="RING FINGER PROTEIN 17"/>
    <property type="match status" value="1"/>
</dbReference>
<dbReference type="Gene3D" id="2.40.50.90">
    <property type="match status" value="1"/>
</dbReference>
<dbReference type="GO" id="GO:0005737">
    <property type="term" value="C:cytoplasm"/>
    <property type="evidence" value="ECO:0007669"/>
    <property type="project" value="UniProtKB-ARBA"/>
</dbReference>
<comment type="caution">
    <text evidence="2">The sequence shown here is derived from an EMBL/GenBank/DDBJ whole genome shotgun (WGS) entry which is preliminary data.</text>
</comment>
<dbReference type="SMART" id="SM00333">
    <property type="entry name" value="TUDOR"/>
    <property type="match status" value="1"/>
</dbReference>
<reference evidence="2 3" key="1">
    <citation type="journal article" date="2017" name="Gigascience">
        <title>Genome sequence of the small brown planthopper, Laodelphax striatellus.</title>
        <authorList>
            <person name="Zhu J."/>
            <person name="Jiang F."/>
            <person name="Wang X."/>
            <person name="Yang P."/>
            <person name="Bao Y."/>
            <person name="Zhao W."/>
            <person name="Wang W."/>
            <person name="Lu H."/>
            <person name="Wang Q."/>
            <person name="Cui N."/>
            <person name="Li J."/>
            <person name="Chen X."/>
            <person name="Luo L."/>
            <person name="Yu J."/>
            <person name="Kang L."/>
            <person name="Cui F."/>
        </authorList>
    </citation>
    <scope>NUCLEOTIDE SEQUENCE [LARGE SCALE GENOMIC DNA]</scope>
    <source>
        <strain evidence="2">Lst14</strain>
    </source>
</reference>
<dbReference type="Gene3D" id="2.30.30.140">
    <property type="match status" value="1"/>
</dbReference>
<dbReference type="AlphaFoldDB" id="A0A482WXB7"/>
<organism evidence="2 3">
    <name type="scientific">Laodelphax striatellus</name>
    <name type="common">Small brown planthopper</name>
    <name type="synonym">Delphax striatella</name>
    <dbReference type="NCBI Taxonomy" id="195883"/>
    <lineage>
        <taxon>Eukaryota</taxon>
        <taxon>Metazoa</taxon>
        <taxon>Ecdysozoa</taxon>
        <taxon>Arthropoda</taxon>
        <taxon>Hexapoda</taxon>
        <taxon>Insecta</taxon>
        <taxon>Pterygota</taxon>
        <taxon>Neoptera</taxon>
        <taxon>Paraneoptera</taxon>
        <taxon>Hemiptera</taxon>
        <taxon>Auchenorrhyncha</taxon>
        <taxon>Fulgoroidea</taxon>
        <taxon>Delphacidae</taxon>
        <taxon>Criomorphinae</taxon>
        <taxon>Laodelphax</taxon>
    </lineage>
</organism>
<evidence type="ECO:0000313" key="3">
    <source>
        <dbReference type="Proteomes" id="UP000291343"/>
    </source>
</evidence>
<proteinExistence type="predicted"/>